<feature type="signal peptide" evidence="1">
    <location>
        <begin position="1"/>
        <end position="25"/>
    </location>
</feature>
<feature type="chain" id="PRO_5046775407" description="DUF6273 domain-containing protein" evidence="1">
    <location>
        <begin position="26"/>
        <end position="243"/>
    </location>
</feature>
<dbReference type="Pfam" id="PF19789">
    <property type="entry name" value="DUF6273"/>
    <property type="match status" value="1"/>
</dbReference>
<name>A0ABR7F2J7_9FIRM</name>
<evidence type="ECO:0000313" key="4">
    <source>
        <dbReference type="Proteomes" id="UP000597877"/>
    </source>
</evidence>
<protein>
    <recommendedName>
        <fullName evidence="2">DUF6273 domain-containing protein</fullName>
    </recommendedName>
</protein>
<evidence type="ECO:0000259" key="2">
    <source>
        <dbReference type="Pfam" id="PF19789"/>
    </source>
</evidence>
<proteinExistence type="predicted"/>
<keyword evidence="1" id="KW-0732">Signal</keyword>
<reference evidence="3 4" key="1">
    <citation type="submission" date="2020-08" db="EMBL/GenBank/DDBJ databases">
        <title>Genome public.</title>
        <authorList>
            <person name="Liu C."/>
            <person name="Sun Q."/>
        </authorList>
    </citation>
    <scope>NUCLEOTIDE SEQUENCE [LARGE SCALE GENOMIC DNA]</scope>
    <source>
        <strain evidence="3 4">BX4</strain>
    </source>
</reference>
<keyword evidence="4" id="KW-1185">Reference proteome</keyword>
<dbReference type="PROSITE" id="PS51257">
    <property type="entry name" value="PROKAR_LIPOPROTEIN"/>
    <property type="match status" value="1"/>
</dbReference>
<dbReference type="Proteomes" id="UP000597877">
    <property type="component" value="Unassembled WGS sequence"/>
</dbReference>
<accession>A0ABR7F2J7</accession>
<comment type="caution">
    <text evidence="3">The sequence shown here is derived from an EMBL/GenBank/DDBJ whole genome shotgun (WGS) entry which is preliminary data.</text>
</comment>
<evidence type="ECO:0000256" key="1">
    <source>
        <dbReference type="SAM" id="SignalP"/>
    </source>
</evidence>
<gene>
    <name evidence="3" type="ORF">H8S00_07505</name>
</gene>
<feature type="domain" description="DUF6273" evidence="2">
    <location>
        <begin position="68"/>
        <end position="225"/>
    </location>
</feature>
<evidence type="ECO:0000313" key="3">
    <source>
        <dbReference type="EMBL" id="MBC5667823.1"/>
    </source>
</evidence>
<organism evidence="3 4">
    <name type="scientific">Eubacterium segne</name>
    <dbReference type="NCBI Taxonomy" id="2763045"/>
    <lineage>
        <taxon>Bacteria</taxon>
        <taxon>Bacillati</taxon>
        <taxon>Bacillota</taxon>
        <taxon>Clostridia</taxon>
        <taxon>Eubacteriales</taxon>
        <taxon>Eubacteriaceae</taxon>
        <taxon>Eubacterium</taxon>
    </lineage>
</organism>
<sequence>MKKIFQVSYLSILICLMMFILSSCGFDKNNATISDISYDNNKDEYEVYVKENGKYVPFLVLQSDYQDGKTLLLRKECLLEVRRFNDYSSYYEDSEIDQFLSNEYITYLDEISDKVESIDITIAAKEALGKSENICNQINRKVFLLSLEELCLSGEYDVIEGEEIKYFENYHNRLCLLDGKPITWMLRTPDNYAVSLNYVYTGENRLTAQNAFDSAGVRPAFCIDSSTKILYEKYSGGERFVVK</sequence>
<dbReference type="InterPro" id="IPR046240">
    <property type="entry name" value="DUF6273"/>
</dbReference>
<dbReference type="RefSeq" id="WP_186840345.1">
    <property type="nucleotide sequence ID" value="NZ_JACOOZ010000004.1"/>
</dbReference>
<dbReference type="EMBL" id="JACOOZ010000004">
    <property type="protein sequence ID" value="MBC5667823.1"/>
    <property type="molecule type" value="Genomic_DNA"/>
</dbReference>